<dbReference type="PANTHER" id="PTHR32015:SF1">
    <property type="entry name" value="LIPASE"/>
    <property type="match status" value="1"/>
</dbReference>
<dbReference type="GO" id="GO:0016298">
    <property type="term" value="F:lipase activity"/>
    <property type="evidence" value="ECO:0007669"/>
    <property type="project" value="TreeGrafter"/>
</dbReference>
<dbReference type="InterPro" id="IPR002918">
    <property type="entry name" value="Lipase_EstA/Esterase_EstB"/>
</dbReference>
<sequence length="343" mass="35198">MSSLTLGRRTSRALRRFILAGISALSLGLGISCSAGQAVAGEVTPWTGMGVQLPAKDNLTAAKLAGTGTINPSPSGANEECTPAPGQNPVVLLHGMASNAYESWSAIAPILKAQGRCVYALNYGAYNHLDGQGSSAIGLLPGFSGMDSLDHNLAEVSQQIDLIRQHTGAQKVDLVGWSQGGTLATAYAKEHGSEAVGTVVSIAGVLRGTSLFGLSNLHKELVEAGVPITTAVDGILGPIGNDLLEGSDFMMRLKDGGIEAKGVHYVAISSLMDEAATPLGNSQYNSGDYRNIVLQEGCPGDLAAHLGMPYDPRSLAYVSNALGGNVPVPCTSTVGPFVPGSSL</sequence>
<accession>A0A7H0SL53</accession>
<keyword evidence="2" id="KW-1185">Reference proteome</keyword>
<dbReference type="KEGG" id="cpoy:GP475_00505"/>
<dbReference type="InterPro" id="IPR000073">
    <property type="entry name" value="AB_hydrolase_1"/>
</dbReference>
<dbReference type="AlphaFoldDB" id="A0A7H0SL53"/>
<name>A0A7H0SL53_9CORY</name>
<dbReference type="Gene3D" id="3.40.50.1820">
    <property type="entry name" value="alpha/beta hydrolase"/>
    <property type="match status" value="1"/>
</dbReference>
<gene>
    <name evidence="1" type="ORF">GP475_00505</name>
</gene>
<keyword evidence="1" id="KW-0378">Hydrolase</keyword>
<dbReference type="GO" id="GO:0016042">
    <property type="term" value="P:lipid catabolic process"/>
    <property type="evidence" value="ECO:0007669"/>
    <property type="project" value="InterPro"/>
</dbReference>
<dbReference type="PANTHER" id="PTHR32015">
    <property type="entry name" value="FASTING INDUCED LIPASE"/>
    <property type="match status" value="1"/>
</dbReference>
<dbReference type="EMBL" id="CP046884">
    <property type="protein sequence ID" value="QNQ89278.1"/>
    <property type="molecule type" value="Genomic_DNA"/>
</dbReference>
<reference evidence="1 2" key="1">
    <citation type="submission" date="2019-12" db="EMBL/GenBank/DDBJ databases">
        <title>Corynebacterium sp. nov., isolated from feces of the Anser Albifrons in China.</title>
        <authorList>
            <person name="Liu Q."/>
        </authorList>
    </citation>
    <scope>NUCLEOTIDE SEQUENCE [LARGE SCALE GENOMIC DNA]</scope>
    <source>
        <strain evidence="1 2">4H37-19</strain>
    </source>
</reference>
<organism evidence="1 2">
    <name type="scientific">Corynebacterium poyangense</name>
    <dbReference type="NCBI Taxonomy" id="2684405"/>
    <lineage>
        <taxon>Bacteria</taxon>
        <taxon>Bacillati</taxon>
        <taxon>Actinomycetota</taxon>
        <taxon>Actinomycetes</taxon>
        <taxon>Mycobacteriales</taxon>
        <taxon>Corynebacteriaceae</taxon>
        <taxon>Corynebacterium</taxon>
    </lineage>
</organism>
<dbReference type="SUPFAM" id="SSF53474">
    <property type="entry name" value="alpha/beta-Hydrolases"/>
    <property type="match status" value="1"/>
</dbReference>
<dbReference type="Proteomes" id="UP000516320">
    <property type="component" value="Chromosome"/>
</dbReference>
<proteinExistence type="predicted"/>
<dbReference type="Pfam" id="PF00561">
    <property type="entry name" value="Abhydrolase_1"/>
    <property type="match status" value="1"/>
</dbReference>
<dbReference type="RefSeq" id="WP_187974733.1">
    <property type="nucleotide sequence ID" value="NZ_CP046884.1"/>
</dbReference>
<protein>
    <submittedName>
        <fullName evidence="1">Alpha/beta fold hydrolase</fullName>
    </submittedName>
</protein>
<evidence type="ECO:0000313" key="1">
    <source>
        <dbReference type="EMBL" id="QNQ89278.1"/>
    </source>
</evidence>
<dbReference type="InterPro" id="IPR029058">
    <property type="entry name" value="AB_hydrolase_fold"/>
</dbReference>
<evidence type="ECO:0000313" key="2">
    <source>
        <dbReference type="Proteomes" id="UP000516320"/>
    </source>
</evidence>